<name>A0A1I2RRA4_9BACI</name>
<evidence type="ECO:0000313" key="2">
    <source>
        <dbReference type="EMBL" id="SFG42623.1"/>
    </source>
</evidence>
<feature type="transmembrane region" description="Helical" evidence="1">
    <location>
        <begin position="115"/>
        <end position="139"/>
    </location>
</feature>
<feature type="transmembrane region" description="Helical" evidence="1">
    <location>
        <begin position="513"/>
        <end position="535"/>
    </location>
</feature>
<feature type="transmembrane region" description="Helical" evidence="1">
    <location>
        <begin position="484"/>
        <end position="507"/>
    </location>
</feature>
<feature type="transmembrane region" description="Helical" evidence="1">
    <location>
        <begin position="324"/>
        <end position="346"/>
    </location>
</feature>
<accession>A0A1I2RRA4</accession>
<organism evidence="2 3">
    <name type="scientific">Halobacillus alkaliphilus</name>
    <dbReference type="NCBI Taxonomy" id="396056"/>
    <lineage>
        <taxon>Bacteria</taxon>
        <taxon>Bacillati</taxon>
        <taxon>Bacillota</taxon>
        <taxon>Bacilli</taxon>
        <taxon>Bacillales</taxon>
        <taxon>Bacillaceae</taxon>
        <taxon>Halobacillus</taxon>
    </lineage>
</organism>
<feature type="transmembrane region" description="Helical" evidence="1">
    <location>
        <begin position="366"/>
        <end position="386"/>
    </location>
</feature>
<dbReference type="Pfam" id="PF16949">
    <property type="entry name" value="ABC_tran_2"/>
    <property type="match status" value="1"/>
</dbReference>
<protein>
    <submittedName>
        <fullName evidence="2">ABC-2 type transport system permease protein</fullName>
    </submittedName>
</protein>
<evidence type="ECO:0000256" key="1">
    <source>
        <dbReference type="SAM" id="Phobius"/>
    </source>
</evidence>
<dbReference type="OrthoDB" id="138672at2"/>
<proteinExistence type="predicted"/>
<feature type="transmembrane region" description="Helical" evidence="1">
    <location>
        <begin position="414"/>
        <end position="436"/>
    </location>
</feature>
<reference evidence="3" key="1">
    <citation type="submission" date="2016-10" db="EMBL/GenBank/DDBJ databases">
        <authorList>
            <person name="Varghese N."/>
            <person name="Submissions S."/>
        </authorList>
    </citation>
    <scope>NUCLEOTIDE SEQUENCE [LARGE SCALE GENOMIC DNA]</scope>
    <source>
        <strain evidence="3">FP5</strain>
    </source>
</reference>
<keyword evidence="3" id="KW-1185">Reference proteome</keyword>
<dbReference type="AlphaFoldDB" id="A0A1I2RRA4"/>
<gene>
    <name evidence="2" type="ORF">SAMN05216353_14213</name>
</gene>
<feature type="transmembrane region" description="Helical" evidence="1">
    <location>
        <begin position="253"/>
        <end position="273"/>
    </location>
</feature>
<feature type="transmembrane region" description="Helical" evidence="1">
    <location>
        <begin position="67"/>
        <end position="94"/>
    </location>
</feature>
<dbReference type="Proteomes" id="UP000198897">
    <property type="component" value="Unassembled WGS sequence"/>
</dbReference>
<keyword evidence="1" id="KW-1133">Transmembrane helix</keyword>
<keyword evidence="1" id="KW-0812">Transmembrane</keyword>
<feature type="transmembrane region" description="Helical" evidence="1">
    <location>
        <begin position="27"/>
        <end position="47"/>
    </location>
</feature>
<keyword evidence="1" id="KW-0472">Membrane</keyword>
<dbReference type="InterPro" id="IPR031599">
    <property type="entry name" value="ABC_tran_2"/>
</dbReference>
<evidence type="ECO:0000313" key="3">
    <source>
        <dbReference type="Proteomes" id="UP000198897"/>
    </source>
</evidence>
<dbReference type="EMBL" id="FOOG01000042">
    <property type="protein sequence ID" value="SFG42623.1"/>
    <property type="molecule type" value="Genomic_DNA"/>
</dbReference>
<feature type="transmembrane region" description="Helical" evidence="1">
    <location>
        <begin position="186"/>
        <end position="205"/>
    </location>
</feature>
<sequence>MSNAWKLMKIMVKMQLSWAGKSSSEKVGYVIMAFALIPFGALILFSLNNLIGSLYDALAPTGNESVILALFFILMFVIFFVTSIGTVLSSFYFAEDVESFVALPFHPYQIVLGKSAVPFLSLYGLNALLLLPVLLFYGLHSSAGLLYYLFAILLWAVTPVIPFVLLSIVLMFLMRFANISKNKDRTKIIVGMFGFIFAIGINVVIRLDSGGGGSGAADLIREQNGLLELVTGFFPTAYFSSIALTQPASLTGVLYLLLMLGLSIGFAILFLTVGQKVYFKGVLGLSGGTRSRFDERKIHKTIKQKPLIYSLWLKEMRIIFRTPAFFTQIVVQSLFFPVFLLVILFMESNTSVASLGSLLTQLEGKKLVLGLFGFTLLAVGMTPASFSSISRDGKSWFNHLHLPIAPQTVLRSKIITAFTLNLLTIAILSFAALFLLQVSFKIWTLWLLLALVTNWVTSIGGLIIDLYSPKLDWTDEREVFKGRFIGLAMLAIEATVFGTLILILWNVSAISGIWVTTGVLLTFLIILIAACHAGLKRLSNKRYYSIH</sequence>
<feature type="transmembrane region" description="Helical" evidence="1">
    <location>
        <begin position="442"/>
        <end position="464"/>
    </location>
</feature>
<feature type="transmembrane region" description="Helical" evidence="1">
    <location>
        <begin position="145"/>
        <end position="174"/>
    </location>
</feature>
<dbReference type="RefSeq" id="WP_089753845.1">
    <property type="nucleotide sequence ID" value="NZ_FOOG01000042.1"/>
</dbReference>